<reference evidence="2" key="1">
    <citation type="journal article" date="2007" name="Science">
        <title>Evolutionary and biomedical insights from the rhesus macaque genome.</title>
        <authorList>
            <person name="Gibbs R.A."/>
            <person name="Rogers J."/>
            <person name="Katze M.G."/>
            <person name="Bumgarner R."/>
            <person name="Weinstock G.M."/>
            <person name="Mardis E.R."/>
            <person name="Remington K.A."/>
            <person name="Strausberg R.L."/>
            <person name="Venter J.C."/>
            <person name="Wilson R.K."/>
            <person name="Batzer M.A."/>
            <person name="Bustamante C.D."/>
            <person name="Eichler E.E."/>
            <person name="Hahn M.W."/>
            <person name="Hardison R.C."/>
            <person name="Makova K.D."/>
            <person name="Miller W."/>
            <person name="Milosavljevic A."/>
            <person name="Palermo R.E."/>
            <person name="Siepel A."/>
            <person name="Sikela J.M."/>
            <person name="Attaway T."/>
            <person name="Bell S."/>
            <person name="Bernard K.E."/>
            <person name="Buhay C.J."/>
            <person name="Chandrabose M.N."/>
            <person name="Dao M."/>
            <person name="Davis C."/>
            <person name="Delehaunty K.D."/>
            <person name="Ding Y."/>
            <person name="Dinh H.H."/>
            <person name="Dugan-Rocha S."/>
            <person name="Fulton L.A."/>
            <person name="Gabisi R.A."/>
            <person name="Garner T.T."/>
            <person name="Godfrey J."/>
            <person name="Hawes A.C."/>
            <person name="Hernandez J."/>
            <person name="Hines S."/>
            <person name="Holder M."/>
            <person name="Hume J."/>
            <person name="Jhangiani S.N."/>
            <person name="Joshi V."/>
            <person name="Khan Z.M."/>
            <person name="Kirkness E.F."/>
            <person name="Cree A."/>
            <person name="Fowler R.G."/>
            <person name="Lee S."/>
            <person name="Lewis L.R."/>
            <person name="Li Z."/>
            <person name="Liu Y.-S."/>
            <person name="Moore S.M."/>
            <person name="Muzny D."/>
            <person name="Nazareth L.V."/>
            <person name="Ngo D.N."/>
            <person name="Okwuonu G.O."/>
            <person name="Pai G."/>
            <person name="Parker D."/>
            <person name="Paul H.A."/>
            <person name="Pfannkoch C."/>
            <person name="Pohl C.S."/>
            <person name="Rogers Y.-H.C."/>
            <person name="Ruiz S.J."/>
            <person name="Sabo A."/>
            <person name="Santibanez J."/>
            <person name="Schneider B.W."/>
            <person name="Smith S.M."/>
            <person name="Sodergren E."/>
            <person name="Svatek A.F."/>
            <person name="Utterback T.R."/>
            <person name="Vattathil S."/>
            <person name="Warren W."/>
            <person name="White C.S."/>
            <person name="Chinwalla A.T."/>
            <person name="Feng Y."/>
            <person name="Halpern A.L."/>
            <person name="Hillier L.W."/>
            <person name="Huang X."/>
            <person name="Minx P."/>
            <person name="Nelson J.O."/>
            <person name="Pepin K.H."/>
            <person name="Qin X."/>
            <person name="Sutton G.G."/>
            <person name="Venter E."/>
            <person name="Walenz B.P."/>
            <person name="Wallis J.W."/>
            <person name="Worley K.C."/>
            <person name="Yang S.-P."/>
            <person name="Jones S.M."/>
            <person name="Marra M.A."/>
            <person name="Rocchi M."/>
            <person name="Schein J.E."/>
            <person name="Baertsch R."/>
            <person name="Clarke L."/>
            <person name="Csuros M."/>
            <person name="Glasscock J."/>
            <person name="Harris R.A."/>
            <person name="Havlak P."/>
            <person name="Jackson A.R."/>
            <person name="Jiang H."/>
            <person name="Liu Y."/>
            <person name="Messina D.N."/>
            <person name="Shen Y."/>
            <person name="Song H.X.-Z."/>
            <person name="Wylie T."/>
            <person name="Zhang L."/>
            <person name="Birney E."/>
            <person name="Han K."/>
            <person name="Konkel M.K."/>
            <person name="Lee J."/>
            <person name="Smit A.F.A."/>
            <person name="Ullmer B."/>
            <person name="Wang H."/>
            <person name="Xing J."/>
            <person name="Burhans R."/>
            <person name="Cheng Z."/>
            <person name="Karro J.E."/>
            <person name="Ma J."/>
            <person name="Raney B."/>
            <person name="She X."/>
            <person name="Cox M.J."/>
            <person name="Demuth J.P."/>
            <person name="Dumas L.J."/>
            <person name="Han S.-G."/>
            <person name="Hopkins J."/>
            <person name="Karimpour-Fard A."/>
            <person name="Kim Y.H."/>
            <person name="Pollack J.R."/>
            <person name="Vinar T."/>
            <person name="Addo-Quaye C."/>
            <person name="Degenhardt J."/>
            <person name="Denby A."/>
            <person name="Hubisz M.J."/>
            <person name="Indap A."/>
            <person name="Kosiol C."/>
            <person name="Lahn B.T."/>
            <person name="Lawson H.A."/>
            <person name="Marklein A."/>
            <person name="Nielsen R."/>
            <person name="Vallender E.J."/>
            <person name="Clark A.G."/>
            <person name="Ferguson B."/>
            <person name="Hernandez R.D."/>
            <person name="Hirani K."/>
            <person name="Kehrer-Sawatzki H."/>
            <person name="Kolb J."/>
            <person name="Patil S."/>
            <person name="Pu L.-L."/>
            <person name="Ren Y."/>
            <person name="Smith D.G."/>
            <person name="Wheeler D.A."/>
            <person name="Schenck I."/>
            <person name="Ball E.V."/>
            <person name="Chen R."/>
            <person name="Cooper D.N."/>
            <person name="Giardine B."/>
            <person name="Hsu F."/>
            <person name="Kent W.J."/>
            <person name="Lesk A."/>
            <person name="Nelson D.L."/>
            <person name="O'brien W.E."/>
            <person name="Pruefer K."/>
            <person name="Stenson P.D."/>
            <person name="Wallace J.C."/>
            <person name="Ke H."/>
            <person name="Liu X.-M."/>
            <person name="Wang P."/>
            <person name="Xiang A.P."/>
            <person name="Yang F."/>
            <person name="Barber G.P."/>
            <person name="Haussler D."/>
            <person name="Karolchik D."/>
            <person name="Kern A.D."/>
            <person name="Kuhn R.M."/>
            <person name="Smith K.E."/>
            <person name="Zwieg A.S."/>
        </authorList>
    </citation>
    <scope>NUCLEOTIDE SEQUENCE [LARGE SCALE GENOMIC DNA]</scope>
    <source>
        <strain evidence="2">17573</strain>
    </source>
</reference>
<reference evidence="1" key="2">
    <citation type="submission" date="2019-01" db="EMBL/GenBank/DDBJ databases">
        <authorList>
            <person name="Graves T."/>
            <person name="Eichler E.E."/>
            <person name="Wilson R.K."/>
        </authorList>
    </citation>
    <scope>NUCLEOTIDE SEQUENCE [LARGE SCALE GENOMIC DNA]</scope>
    <source>
        <strain evidence="1">17573</strain>
    </source>
</reference>
<name>A0A5F8AEX0_MACMU</name>
<dbReference type="PANTHER" id="PTHR12138">
    <property type="entry name" value="PRIMATE-EXPANDED PROTEIN FAMILY"/>
    <property type="match status" value="1"/>
</dbReference>
<protein>
    <submittedName>
        <fullName evidence="1">Uncharacterized protein</fullName>
    </submittedName>
</protein>
<organism evidence="1 2">
    <name type="scientific">Macaca mulatta</name>
    <name type="common">Rhesus macaque</name>
    <dbReference type="NCBI Taxonomy" id="9544"/>
    <lineage>
        <taxon>Eukaryota</taxon>
        <taxon>Metazoa</taxon>
        <taxon>Chordata</taxon>
        <taxon>Craniata</taxon>
        <taxon>Vertebrata</taxon>
        <taxon>Euteleostomi</taxon>
        <taxon>Mammalia</taxon>
        <taxon>Eutheria</taxon>
        <taxon>Euarchontoglires</taxon>
        <taxon>Primates</taxon>
        <taxon>Haplorrhini</taxon>
        <taxon>Catarrhini</taxon>
        <taxon>Cercopithecidae</taxon>
        <taxon>Cercopithecinae</taxon>
        <taxon>Macaca</taxon>
    </lineage>
</organism>
<dbReference type="Proteomes" id="UP000006718">
    <property type="component" value="Chromosome 20"/>
</dbReference>
<reference evidence="1" key="4">
    <citation type="submission" date="2025-09" db="UniProtKB">
        <authorList>
            <consortium name="Ensembl"/>
        </authorList>
    </citation>
    <scope>IDENTIFICATION</scope>
    <source>
        <strain evidence="1">17573</strain>
    </source>
</reference>
<accession>A0A5F8AEX0</accession>
<dbReference type="STRING" id="9544.ENSMMUP00000076476"/>
<sequence>MCRQITRSYSHEESDSVGLDWDPSFSFLTSTRVTPKLLGLGPYFFFFFSLRWSLALSHRLECSGAIWAHCKLRLLGSHHSPASASQVAGTTGAHQHTQLMFSVFSRDGVSPC</sequence>
<proteinExistence type="predicted"/>
<dbReference type="PANTHER" id="PTHR12138:SF75">
    <property type="entry name" value="SECRETED PROTEIN"/>
    <property type="match status" value="1"/>
</dbReference>
<dbReference type="AlphaFoldDB" id="A0A5F8AEX0"/>
<evidence type="ECO:0000313" key="2">
    <source>
        <dbReference type="Proteomes" id="UP000006718"/>
    </source>
</evidence>
<dbReference type="Ensembl" id="ENSMMUT00000093702.1">
    <property type="protein sequence ID" value="ENSMMUP00000076476.1"/>
    <property type="gene ID" value="ENSMMUG00000057839.1"/>
</dbReference>
<reference evidence="1" key="3">
    <citation type="submission" date="2025-08" db="UniProtKB">
        <authorList>
            <consortium name="Ensembl"/>
        </authorList>
    </citation>
    <scope>IDENTIFICATION</scope>
    <source>
        <strain evidence="1">17573</strain>
    </source>
</reference>
<evidence type="ECO:0000313" key="1">
    <source>
        <dbReference type="Ensembl" id="ENSMMUP00000076476.1"/>
    </source>
</evidence>
<dbReference type="Bgee" id="ENSMMUG00000057839">
    <property type="expression patterns" value="Expressed in ileum and 5 other cell types or tissues"/>
</dbReference>
<dbReference type="InParanoid" id="A0A5F8AEX0"/>
<keyword evidence="2" id="KW-1185">Reference proteome</keyword>
<dbReference type="GeneTree" id="ENSGT00940000163505"/>
<dbReference type="VEuPathDB" id="HostDB:ENSMMUG00000057839"/>